<dbReference type="SUPFAM" id="SSF141571">
    <property type="entry name" value="Pentapeptide repeat-like"/>
    <property type="match status" value="1"/>
</dbReference>
<keyword evidence="1" id="KW-0677">Repeat</keyword>
<sequence>MQSTAHDENVSGSPQTPQQEPFVSLQQLQHESDVLIDSLPDAEALPDNAMSQIEHIAQFIARATETGAVLDSPAERKSAQALIDFWSSKYYALSGTSPSRRRVGGRNSLRGFDSALIKQAVHDAEITLASFSAPEREIARRILLRLVKRGPEDGGVTLAVVERKALATLDAPDRVAAVLDVLIQTGLVTQVDYGGSSRLTLRFDTLTREWPVLQDWIAQRQKFAARANFWQSNGRRAKDLAPELLAKRALADYGDLDAVESDYVAASLGRGRRDRWARMALTAGLLACVVLAMAWWRSDRLQHLQNEQIALSLPRTPNGALQAHLNDLADQNLPISLQNREVRDLDLAGLYSQRRPLAVGDFVNSTLHRVVFDRAVLSNSAFSQATLNGVNFVASDLSFARFDGAVITSSSFANAKLYRSLFDRARLSEADFSDTDLRSTSFWHVKLMGRSPNFTGTAWWLAFGWSRKTIEQLAKDYPREALRQARTYQDDVARSLTAPPDEKPIDRAVRLNDLAWTYAIYGIDLDSAAKVGEEAAAIYESLRSEPTAAQSLSVDPYNNLLDTRAYIFLQQGKIDEAKAALEKLSNRRLETYGASLFKYAVARTVYALGRPDPEKSLLTSQAMADLDRAIRELNYVPSHELYLLAGIMTDDFKEALQKKLAMEND</sequence>
<dbReference type="RefSeq" id="WP_015666605.1">
    <property type="nucleotide sequence ID" value="NC_020453.1"/>
</dbReference>
<dbReference type="OrthoDB" id="7304622at2"/>
<dbReference type="PANTHER" id="PTHR47485:SF1">
    <property type="entry name" value="THYLAKOID LUMENAL 17.4 KDA PROTEIN, CHLOROPLASTIC"/>
    <property type="match status" value="1"/>
</dbReference>
<name>M4Z7F1_9BRAD</name>
<dbReference type="PANTHER" id="PTHR47485">
    <property type="entry name" value="THYLAKOID LUMENAL 17.4 KDA PROTEIN, CHLOROPLASTIC"/>
    <property type="match status" value="1"/>
</dbReference>
<keyword evidence="3" id="KW-0812">Transmembrane</keyword>
<dbReference type="PATRIC" id="fig|1245469.3.peg.3570"/>
<dbReference type="Gene3D" id="1.25.40.10">
    <property type="entry name" value="Tetratricopeptide repeat domain"/>
    <property type="match status" value="1"/>
</dbReference>
<dbReference type="STRING" id="1245469.S58_35000"/>
<gene>
    <name evidence="5" type="ORF">S58_35000</name>
</gene>
<dbReference type="InterPro" id="IPR011990">
    <property type="entry name" value="TPR-like_helical_dom_sf"/>
</dbReference>
<evidence type="ECO:0000313" key="5">
    <source>
        <dbReference type="EMBL" id="BAM89493.1"/>
    </source>
</evidence>
<dbReference type="Proteomes" id="UP000011841">
    <property type="component" value="Chromosome"/>
</dbReference>
<dbReference type="Pfam" id="PF20703">
    <property type="entry name" value="nSTAND1"/>
    <property type="match status" value="1"/>
</dbReference>
<keyword evidence="6" id="KW-1185">Reference proteome</keyword>
<dbReference type="Gene3D" id="2.160.20.80">
    <property type="entry name" value="E3 ubiquitin-protein ligase SopA"/>
    <property type="match status" value="1"/>
</dbReference>
<feature type="domain" description="Novel STAND NTPase 1" evidence="4">
    <location>
        <begin position="117"/>
        <end position="225"/>
    </location>
</feature>
<evidence type="ECO:0000256" key="2">
    <source>
        <dbReference type="SAM" id="MobiDB-lite"/>
    </source>
</evidence>
<evidence type="ECO:0000256" key="3">
    <source>
        <dbReference type="SAM" id="Phobius"/>
    </source>
</evidence>
<keyword evidence="3" id="KW-1133">Transmembrane helix</keyword>
<dbReference type="KEGG" id="aol:S58_35000"/>
<feature type="transmembrane region" description="Helical" evidence="3">
    <location>
        <begin position="276"/>
        <end position="296"/>
    </location>
</feature>
<dbReference type="GeneID" id="301817337"/>
<keyword evidence="3" id="KW-0472">Membrane</keyword>
<reference evidence="5 6" key="1">
    <citation type="journal article" date="2013" name="Appl. Environ. Microbiol.">
        <title>Genome analysis suggests that the soil oligotrophic bacterium Agromonas oligotrophica (Bradyrhizobium oligotrophicum) is a nitrogen-fixing symbiont of Aeschynomene indica.</title>
        <authorList>
            <person name="Okubo T."/>
            <person name="Fukushima S."/>
            <person name="Itakura M."/>
            <person name="Oshima K."/>
            <person name="Longtonglang A."/>
            <person name="Teaumroong N."/>
            <person name="Mitsui H."/>
            <person name="Hattori M."/>
            <person name="Hattori R."/>
            <person name="Hattori T."/>
            <person name="Minamisawa K."/>
        </authorList>
    </citation>
    <scope>NUCLEOTIDE SEQUENCE [LARGE SCALE GENOMIC DNA]</scope>
    <source>
        <strain evidence="5 6">S58</strain>
    </source>
</reference>
<dbReference type="HOGENOM" id="CLU_412615_0_0_5"/>
<dbReference type="Pfam" id="PF00805">
    <property type="entry name" value="Pentapeptide"/>
    <property type="match status" value="2"/>
</dbReference>
<dbReference type="InterPro" id="IPR049052">
    <property type="entry name" value="nSTAND1"/>
</dbReference>
<organism evidence="5 6">
    <name type="scientific">Bradyrhizobium oligotrophicum S58</name>
    <dbReference type="NCBI Taxonomy" id="1245469"/>
    <lineage>
        <taxon>Bacteria</taxon>
        <taxon>Pseudomonadati</taxon>
        <taxon>Pseudomonadota</taxon>
        <taxon>Alphaproteobacteria</taxon>
        <taxon>Hyphomicrobiales</taxon>
        <taxon>Nitrobacteraceae</taxon>
        <taxon>Bradyrhizobium</taxon>
    </lineage>
</organism>
<feature type="compositionally biased region" description="Polar residues" evidence="2">
    <location>
        <begin position="10"/>
        <end position="22"/>
    </location>
</feature>
<dbReference type="eggNOG" id="COG1357">
    <property type="taxonomic scope" value="Bacteria"/>
</dbReference>
<dbReference type="InterPro" id="IPR001646">
    <property type="entry name" value="5peptide_repeat"/>
</dbReference>
<dbReference type="EMBL" id="AP012603">
    <property type="protein sequence ID" value="BAM89493.1"/>
    <property type="molecule type" value="Genomic_DNA"/>
</dbReference>
<evidence type="ECO:0000313" key="6">
    <source>
        <dbReference type="Proteomes" id="UP000011841"/>
    </source>
</evidence>
<proteinExistence type="predicted"/>
<feature type="region of interest" description="Disordered" evidence="2">
    <location>
        <begin position="1"/>
        <end position="22"/>
    </location>
</feature>
<protein>
    <recommendedName>
        <fullName evidence="4">Novel STAND NTPase 1 domain-containing protein</fullName>
    </recommendedName>
</protein>
<evidence type="ECO:0000259" key="4">
    <source>
        <dbReference type="Pfam" id="PF20703"/>
    </source>
</evidence>
<evidence type="ECO:0000256" key="1">
    <source>
        <dbReference type="ARBA" id="ARBA00022737"/>
    </source>
</evidence>
<accession>M4Z7F1</accession>
<dbReference type="AlphaFoldDB" id="M4Z7F1"/>